<dbReference type="SUPFAM" id="SSF159888">
    <property type="entry name" value="YdhG-like"/>
    <property type="match status" value="1"/>
</dbReference>
<keyword evidence="3" id="KW-1185">Reference proteome</keyword>
<reference evidence="3" key="1">
    <citation type="submission" date="2016-10" db="EMBL/GenBank/DDBJ databases">
        <authorList>
            <person name="Varghese N."/>
            <person name="Submissions S."/>
        </authorList>
    </citation>
    <scope>NUCLEOTIDE SEQUENCE [LARGE SCALE GENOMIC DNA]</scope>
    <source>
        <strain evidence="3">CECT 8338</strain>
    </source>
</reference>
<gene>
    <name evidence="2" type="ORF">SAMN05216210_0425</name>
</gene>
<accession>A0A1H2E7S3</accession>
<dbReference type="Proteomes" id="UP000243924">
    <property type="component" value="Chromosome I"/>
</dbReference>
<organism evidence="2 3">
    <name type="scientific">Halopseudomonas salegens</name>
    <dbReference type="NCBI Taxonomy" id="1434072"/>
    <lineage>
        <taxon>Bacteria</taxon>
        <taxon>Pseudomonadati</taxon>
        <taxon>Pseudomonadota</taxon>
        <taxon>Gammaproteobacteria</taxon>
        <taxon>Pseudomonadales</taxon>
        <taxon>Pseudomonadaceae</taxon>
        <taxon>Halopseudomonas</taxon>
    </lineage>
</organism>
<evidence type="ECO:0000313" key="2">
    <source>
        <dbReference type="EMBL" id="SDT91123.1"/>
    </source>
</evidence>
<feature type="domain" description="YdhG-like" evidence="1">
    <location>
        <begin position="22"/>
        <end position="112"/>
    </location>
</feature>
<protein>
    <recommendedName>
        <fullName evidence="1">YdhG-like domain-containing protein</fullName>
    </recommendedName>
</protein>
<name>A0A1H2E7S3_9GAMM</name>
<evidence type="ECO:0000259" key="1">
    <source>
        <dbReference type="Pfam" id="PF08818"/>
    </source>
</evidence>
<dbReference type="InterPro" id="IPR014922">
    <property type="entry name" value="YdhG-like"/>
</dbReference>
<dbReference type="RefSeq" id="WP_092383667.1">
    <property type="nucleotide sequence ID" value="NZ_LT629787.1"/>
</dbReference>
<dbReference type="OrthoDB" id="7619808at2"/>
<dbReference type="Pfam" id="PF08818">
    <property type="entry name" value="DUF1801"/>
    <property type="match status" value="1"/>
</dbReference>
<dbReference type="AlphaFoldDB" id="A0A1H2E7S3"/>
<sequence length="116" mass="12827">MPCERVETLLEDIRQLSEERYAIAHTVRELVMSVDPGVSEEVKYGGILFSVGSPFCGVFSYAQHVSLELSEGARLTDPFGVLEGGGKHRRHIKLRAATDITDKHVFEYISAAYAVA</sequence>
<dbReference type="EMBL" id="LT629787">
    <property type="protein sequence ID" value="SDT91123.1"/>
    <property type="molecule type" value="Genomic_DNA"/>
</dbReference>
<evidence type="ECO:0000313" key="3">
    <source>
        <dbReference type="Proteomes" id="UP000243924"/>
    </source>
</evidence>
<proteinExistence type="predicted"/>